<evidence type="ECO:0000256" key="7">
    <source>
        <dbReference type="ARBA" id="ARBA00022527"/>
    </source>
</evidence>
<evidence type="ECO:0000256" key="19">
    <source>
        <dbReference type="PROSITE-ProRule" id="PRU10141"/>
    </source>
</evidence>
<evidence type="ECO:0000313" key="27">
    <source>
        <dbReference type="Proteomes" id="UP000008225"/>
    </source>
</evidence>
<evidence type="ECO:0000256" key="17">
    <source>
        <dbReference type="ARBA" id="ARBA00071825"/>
    </source>
</evidence>
<dbReference type="PROSITE" id="PS00107">
    <property type="entry name" value="PROTEIN_KINASE_ATP"/>
    <property type="match status" value="1"/>
</dbReference>
<reference evidence="26 27" key="1">
    <citation type="submission" date="2009-03" db="EMBL/GenBank/DDBJ databases">
        <authorList>
            <person name="Warren W."/>
            <person name="Ye L."/>
            <person name="Minx P."/>
            <person name="Worley K."/>
            <person name="Gibbs R."/>
            <person name="Wilson R.K."/>
        </authorList>
    </citation>
    <scope>NUCLEOTIDE SEQUENCE [LARGE SCALE GENOMIC DNA]</scope>
</reference>
<dbReference type="InterPro" id="IPR050117">
    <property type="entry name" value="MAPK"/>
</dbReference>
<dbReference type="GeneID" id="100407964"/>
<dbReference type="EMBL" id="GAMP01002995">
    <property type="protein sequence ID" value="JAB49760.1"/>
    <property type="molecule type" value="mRNA"/>
</dbReference>
<dbReference type="AlphaFoldDB" id="U3ETP2"/>
<sequence>MAEKSDCIASVYGYDLGGRFVDFRPLGFGVNGLVLSAVDSRACRKVAVKKIALSDARSMKHALREIKIIRRLDHDNIVKVYEVLGPKGTDLQGELFKFSVAYIIQEYMETDLARLLEQGTLAEEHAKLFMYQLLRGLKYIHSANVLHRDLKPANIFISTEDLVLKIGDFGLARIVDQHYSHKGYLSEGLVTKWYRSPRLLLSPNNYTKAIDMWAAGCILAEMLTGRMLFAGAHELEQMQLILETIPVIREEDKEDLLRVMPSFVSSTWEVKRPLRKLLPEVNSEAIDFLEKILTFNPMDRLTAEMGLQHPYMSPYSCPEDEPTSKHPFRIEDEIDDIVLMAANQSQLSNWDRCSSRYPVSLSSDLEWRPERCQDASEVQRDPRAGSAPLAEDVQVDPRKDSHSSSERFLEQSHSSMERAFEADYGRSCDYKVGSPSYLDKLLWRDNKPHHYSEPKLILDLSHWKQAAGAPPTATGPTDAGTREDEPASLFLEIAQWVKSTQGGPEHASPPADDPECHGSASPPGCPAPMDGGASPQFDLDVFISRALKLCTKPEDLPDNKLGDLNGACIPEHPGDLVQTEAFSKERW</sequence>
<comment type="similarity">
    <text evidence="4">Belongs to the protein kinase superfamily. CMGC Ser/Thr protein kinase family. MAP kinase subfamily.</text>
</comment>
<dbReference type="PANTHER" id="PTHR24055">
    <property type="entry name" value="MITOGEN-ACTIVATED PROTEIN KINASE"/>
    <property type="match status" value="1"/>
</dbReference>
<keyword evidence="27" id="KW-1185">Reference proteome</keyword>
<evidence type="ECO:0000256" key="14">
    <source>
        <dbReference type="ARBA" id="ARBA00023306"/>
    </source>
</evidence>
<feature type="region of interest" description="Disordered" evidence="20">
    <location>
        <begin position="499"/>
        <end position="532"/>
    </location>
</feature>
<name>U3ETP2_CALJA</name>
<dbReference type="OrthoDB" id="8806754at2759"/>
<dbReference type="GO" id="GO:0005524">
    <property type="term" value="F:ATP binding"/>
    <property type="evidence" value="ECO:0007669"/>
    <property type="project" value="UniProtKB-UniRule"/>
</dbReference>
<keyword evidence="7" id="KW-0723">Serine/threonine-protein kinase</keyword>
<evidence type="ECO:0000256" key="11">
    <source>
        <dbReference type="ARBA" id="ARBA00022777"/>
    </source>
</evidence>
<evidence type="ECO:0000256" key="4">
    <source>
        <dbReference type="ARBA" id="ARBA00008832"/>
    </source>
</evidence>
<dbReference type="RefSeq" id="XP_035126981.1">
    <property type="nucleotide sequence ID" value="XM_035271090.2"/>
</dbReference>
<feature type="region of interest" description="Disordered" evidence="20">
    <location>
        <begin position="370"/>
        <end position="413"/>
    </location>
</feature>
<evidence type="ECO:0000256" key="9">
    <source>
        <dbReference type="ARBA" id="ARBA00022679"/>
    </source>
</evidence>
<evidence type="ECO:0000313" key="25">
    <source>
        <dbReference type="EMBL" id="JAB49760.1"/>
    </source>
</evidence>
<dbReference type="PROSITE" id="PS50011">
    <property type="entry name" value="PROTEIN_KINASE_DOM"/>
    <property type="match status" value="1"/>
</dbReference>
<feature type="domain" description="Protein kinase" evidence="21">
    <location>
        <begin position="20"/>
        <end position="312"/>
    </location>
</feature>
<dbReference type="Gene3D" id="1.10.510.10">
    <property type="entry name" value="Transferase(Phosphotransferase) domain 1"/>
    <property type="match status" value="1"/>
</dbReference>
<evidence type="ECO:0000256" key="2">
    <source>
        <dbReference type="ARBA" id="ARBA00004123"/>
    </source>
</evidence>
<evidence type="ECO:0000256" key="16">
    <source>
        <dbReference type="ARBA" id="ARBA00048312"/>
    </source>
</evidence>
<evidence type="ECO:0000313" key="24">
    <source>
        <dbReference type="EMBL" id="JAB28921.1"/>
    </source>
</evidence>
<keyword evidence="9" id="KW-0808">Transferase</keyword>
<dbReference type="InterPro" id="IPR000719">
    <property type="entry name" value="Prot_kinase_dom"/>
</dbReference>
<keyword evidence="11 24" id="KW-0418">Kinase</keyword>
<evidence type="ECO:0000256" key="13">
    <source>
        <dbReference type="ARBA" id="ARBA00023242"/>
    </source>
</evidence>
<dbReference type="RefSeq" id="XP_017818966.1">
    <property type="nucleotide sequence ID" value="XM_017963477.3"/>
</dbReference>
<keyword evidence="12 19" id="KW-0067">ATP-binding</keyword>
<feature type="compositionally biased region" description="Basic and acidic residues" evidence="20">
    <location>
        <begin position="370"/>
        <end position="383"/>
    </location>
</feature>
<dbReference type="SUPFAM" id="SSF56112">
    <property type="entry name" value="Protein kinase-like (PK-like)"/>
    <property type="match status" value="1"/>
</dbReference>
<evidence type="ECO:0000256" key="1">
    <source>
        <dbReference type="ARBA" id="ARBA00001946"/>
    </source>
</evidence>
<dbReference type="GO" id="GO:0005634">
    <property type="term" value="C:nucleus"/>
    <property type="evidence" value="ECO:0007669"/>
    <property type="project" value="UniProtKB-SubCell"/>
</dbReference>
<dbReference type="GO" id="GO:0046982">
    <property type="term" value="F:protein heterodimerization activity"/>
    <property type="evidence" value="ECO:0007669"/>
    <property type="project" value="Ensembl"/>
</dbReference>
<reference evidence="26" key="3">
    <citation type="submission" date="2025-05" db="UniProtKB">
        <authorList>
            <consortium name="Ensembl"/>
        </authorList>
    </citation>
    <scope>IDENTIFICATION</scope>
</reference>
<dbReference type="EMBL" id="GAMS01008039">
    <property type="protein sequence ID" value="JAB15097.1"/>
    <property type="molecule type" value="mRNA"/>
</dbReference>
<protein>
    <recommendedName>
        <fullName evidence="17">Mitogen-activated protein kinase 4</fullName>
        <ecNumber evidence="5">2.7.11.24</ecNumber>
    </recommendedName>
    <alternativeName>
        <fullName evidence="18">Extracellular signal-regulated kinase 4</fullName>
    </alternativeName>
</protein>
<dbReference type="OMA" id="LSHWKRT"/>
<dbReference type="Ensembl" id="ENSCJAT00000125679.1">
    <property type="protein sequence ID" value="ENSCJAP00000079267.1"/>
    <property type="gene ID" value="ENSCJAG00000001974.5"/>
</dbReference>
<dbReference type="KEGG" id="cjc:100407964"/>
<gene>
    <name evidence="24 26" type="primary">MAPK4</name>
</gene>
<dbReference type="InterPro" id="IPR011009">
    <property type="entry name" value="Kinase-like_dom_sf"/>
</dbReference>
<dbReference type="Pfam" id="PF00069">
    <property type="entry name" value="Pkinase"/>
    <property type="match status" value="1"/>
</dbReference>
<dbReference type="Gene3D" id="3.30.200.20">
    <property type="entry name" value="Phosphorylase Kinase, domain 1"/>
    <property type="match status" value="1"/>
</dbReference>
<dbReference type="RefSeq" id="XP_035126979.1">
    <property type="nucleotide sequence ID" value="XM_035271088.2"/>
</dbReference>
<dbReference type="CTD" id="5596"/>
<dbReference type="HOGENOM" id="CLU_000288_181_15_1"/>
<feature type="binding site" evidence="19">
    <location>
        <position position="50"/>
    </location>
    <ligand>
        <name>ATP</name>
        <dbReference type="ChEBI" id="CHEBI:30616"/>
    </ligand>
</feature>
<dbReference type="EC" id="2.7.11.24" evidence="5"/>
<dbReference type="FunFam" id="1.10.510.10:FF:000136">
    <property type="entry name" value="mitogen-activated protein kinase 6"/>
    <property type="match status" value="1"/>
</dbReference>
<evidence type="ECO:0000313" key="23">
    <source>
        <dbReference type="EMBL" id="JAB15097.1"/>
    </source>
</evidence>
<keyword evidence="14" id="KW-0131">Cell cycle</keyword>
<evidence type="ECO:0000256" key="5">
    <source>
        <dbReference type="ARBA" id="ARBA00012411"/>
    </source>
</evidence>
<dbReference type="GO" id="GO:0019901">
    <property type="term" value="F:protein kinase binding"/>
    <property type="evidence" value="ECO:0007669"/>
    <property type="project" value="Ensembl"/>
</dbReference>
<comment type="catalytic activity">
    <reaction evidence="16">
        <text>L-seryl-[protein] + ATP = O-phospho-L-seryl-[protein] + ADP + H(+)</text>
        <dbReference type="Rhea" id="RHEA:17989"/>
        <dbReference type="Rhea" id="RHEA-COMP:9863"/>
        <dbReference type="Rhea" id="RHEA-COMP:11604"/>
        <dbReference type="ChEBI" id="CHEBI:15378"/>
        <dbReference type="ChEBI" id="CHEBI:29999"/>
        <dbReference type="ChEBI" id="CHEBI:30616"/>
        <dbReference type="ChEBI" id="CHEBI:83421"/>
        <dbReference type="ChEBI" id="CHEBI:456216"/>
        <dbReference type="EC" id="2.7.11.24"/>
    </reaction>
</comment>
<keyword evidence="10 19" id="KW-0547">Nucleotide-binding</keyword>
<dbReference type="Proteomes" id="UP000008225">
    <property type="component" value="Chromosome 13"/>
</dbReference>
<dbReference type="PRINTS" id="PR01771">
    <property type="entry name" value="ERK3ERK4MAPK"/>
</dbReference>
<dbReference type="GeneTree" id="ENSGT00940000159850"/>
<dbReference type="InterPro" id="IPR017441">
    <property type="entry name" value="Protein_kinase_ATP_BS"/>
</dbReference>
<dbReference type="RefSeq" id="XP_002757284.1">
    <property type="nucleotide sequence ID" value="XM_002757238.6"/>
</dbReference>
<dbReference type="EMBL" id="GAMR01005011">
    <property type="protein sequence ID" value="JAB28921.1"/>
    <property type="molecule type" value="mRNA"/>
</dbReference>
<dbReference type="GO" id="GO:0042803">
    <property type="term" value="F:protein homodimerization activity"/>
    <property type="evidence" value="ECO:0007669"/>
    <property type="project" value="Ensembl"/>
</dbReference>
<organism evidence="24">
    <name type="scientific">Callithrix jacchus</name>
    <name type="common">White-tufted-ear marmoset</name>
    <name type="synonym">Simia Jacchus</name>
    <dbReference type="NCBI Taxonomy" id="9483"/>
    <lineage>
        <taxon>Eukaryota</taxon>
        <taxon>Metazoa</taxon>
        <taxon>Chordata</taxon>
        <taxon>Craniata</taxon>
        <taxon>Vertebrata</taxon>
        <taxon>Euteleostomi</taxon>
        <taxon>Mammalia</taxon>
        <taxon>Eutheria</taxon>
        <taxon>Euarchontoglires</taxon>
        <taxon>Primates</taxon>
        <taxon>Haplorrhini</taxon>
        <taxon>Platyrrhini</taxon>
        <taxon>Cebidae</taxon>
        <taxon>Callitrichinae</taxon>
        <taxon>Callithrix</taxon>
        <taxon>Callithrix</taxon>
    </lineage>
</organism>
<dbReference type="GO" id="GO:0005737">
    <property type="term" value="C:cytoplasm"/>
    <property type="evidence" value="ECO:0007669"/>
    <property type="project" value="UniProtKB-SubCell"/>
</dbReference>
<evidence type="ECO:0000256" key="3">
    <source>
        <dbReference type="ARBA" id="ARBA00004496"/>
    </source>
</evidence>
<dbReference type="EMBL" id="GAMT01003500">
    <property type="protein sequence ID" value="JAB08361.1"/>
    <property type="molecule type" value="mRNA"/>
</dbReference>
<proteinExistence type="evidence at transcript level"/>
<reference evidence="24" key="2">
    <citation type="journal article" date="2014" name="Gigascience">
        <title>De novo assembly of the common marmoset transcriptome from NextGen mRNA sequences.</title>
        <authorList>
            <person name="Maudhoo M.D."/>
            <person name="Ren D."/>
            <person name="Gradnigo J.S."/>
            <person name="Gibbs R.M."/>
            <person name="Lubker A.C."/>
            <person name="Moriyama E.N."/>
            <person name="French J.A."/>
            <person name="Norgren R.B.Jr."/>
        </authorList>
    </citation>
    <scope>NUCLEOTIDE SEQUENCE</scope>
    <source>
        <tissue evidence="22">Bladder</tissue>
        <tissue evidence="25">Cerebellum</tissue>
        <tissue evidence="24">Cerebral cortex</tissue>
        <tissue evidence="23">Hippocampus</tissue>
    </source>
</reference>
<keyword evidence="6" id="KW-0963">Cytoplasm</keyword>
<dbReference type="RefSeq" id="XP_035126980.1">
    <property type="nucleotide sequence ID" value="XM_035271089.2"/>
</dbReference>
<evidence type="ECO:0000259" key="21">
    <source>
        <dbReference type="PROSITE" id="PS50011"/>
    </source>
</evidence>
<evidence type="ECO:0000256" key="20">
    <source>
        <dbReference type="SAM" id="MobiDB-lite"/>
    </source>
</evidence>
<dbReference type="CDD" id="cd07854">
    <property type="entry name" value="STKc_MAPK4_6"/>
    <property type="match status" value="1"/>
</dbReference>
<keyword evidence="8" id="KW-0597">Phosphoprotein</keyword>
<evidence type="ECO:0000256" key="18">
    <source>
        <dbReference type="ARBA" id="ARBA00076119"/>
    </source>
</evidence>
<dbReference type="SMART" id="SM00220">
    <property type="entry name" value="S_TKc"/>
    <property type="match status" value="1"/>
</dbReference>
<feature type="compositionally biased region" description="Basic and acidic residues" evidence="20">
    <location>
        <begin position="395"/>
        <end position="413"/>
    </location>
</feature>
<accession>U3ETP2</accession>
<dbReference type="InterPro" id="IPR008350">
    <property type="entry name" value="MAPK_ERK3/4"/>
</dbReference>
<dbReference type="FunFam" id="3.30.200.20:FF:000281">
    <property type="entry name" value="Mitogen-activated protein kinase 4"/>
    <property type="match status" value="1"/>
</dbReference>
<dbReference type="GO" id="GO:0004707">
    <property type="term" value="F:MAP kinase activity"/>
    <property type="evidence" value="ECO:0007669"/>
    <property type="project" value="UniProtKB-EC"/>
</dbReference>
<comment type="subcellular location">
    <subcellularLocation>
        <location evidence="3">Cytoplasm</location>
    </subcellularLocation>
    <subcellularLocation>
        <location evidence="2">Nucleus</location>
    </subcellularLocation>
</comment>
<evidence type="ECO:0000313" key="22">
    <source>
        <dbReference type="EMBL" id="JAB08361.1"/>
    </source>
</evidence>
<evidence type="ECO:0000256" key="6">
    <source>
        <dbReference type="ARBA" id="ARBA00022490"/>
    </source>
</evidence>
<evidence type="ECO:0000256" key="15">
    <source>
        <dbReference type="ARBA" id="ARBA00047592"/>
    </source>
</evidence>
<evidence type="ECO:0000256" key="10">
    <source>
        <dbReference type="ARBA" id="ARBA00022741"/>
    </source>
</evidence>
<dbReference type="PROSITE" id="PS00108">
    <property type="entry name" value="PROTEIN_KINASE_ST"/>
    <property type="match status" value="1"/>
</dbReference>
<evidence type="ECO:0000313" key="26">
    <source>
        <dbReference type="Ensembl" id="ENSCJAP00000079267.1"/>
    </source>
</evidence>
<evidence type="ECO:0000256" key="12">
    <source>
        <dbReference type="ARBA" id="ARBA00022840"/>
    </source>
</evidence>
<dbReference type="InterPro" id="IPR008271">
    <property type="entry name" value="Ser/Thr_kinase_AS"/>
</dbReference>
<comment type="catalytic activity">
    <reaction evidence="15">
        <text>L-threonyl-[protein] + ATP = O-phospho-L-threonyl-[protein] + ADP + H(+)</text>
        <dbReference type="Rhea" id="RHEA:46608"/>
        <dbReference type="Rhea" id="RHEA-COMP:11060"/>
        <dbReference type="Rhea" id="RHEA-COMP:11605"/>
        <dbReference type="ChEBI" id="CHEBI:15378"/>
        <dbReference type="ChEBI" id="CHEBI:30013"/>
        <dbReference type="ChEBI" id="CHEBI:30616"/>
        <dbReference type="ChEBI" id="CHEBI:61977"/>
        <dbReference type="ChEBI" id="CHEBI:456216"/>
        <dbReference type="EC" id="2.7.11.24"/>
    </reaction>
</comment>
<comment type="cofactor">
    <cofactor evidence="1">
        <name>Mg(2+)</name>
        <dbReference type="ChEBI" id="CHEBI:18420"/>
    </cofactor>
</comment>
<keyword evidence="13" id="KW-0539">Nucleus</keyword>
<evidence type="ECO:0000256" key="8">
    <source>
        <dbReference type="ARBA" id="ARBA00022553"/>
    </source>
</evidence>